<dbReference type="Proteomes" id="UP000231259">
    <property type="component" value="Unassembled WGS sequence"/>
</dbReference>
<dbReference type="CDD" id="cd06661">
    <property type="entry name" value="GGCT_like"/>
    <property type="match status" value="1"/>
</dbReference>
<reference evidence="2 3" key="1">
    <citation type="submission" date="2013-09" db="EMBL/GenBank/DDBJ databases">
        <title>Genome sequencing of Phaeobacter antarcticus sp. nov. SM1211.</title>
        <authorList>
            <person name="Zhang X.-Y."/>
            <person name="Liu C."/>
            <person name="Chen X.-L."/>
            <person name="Xie B.-B."/>
            <person name="Qin Q.-L."/>
            <person name="Rong J.-C."/>
            <person name="Zhang Y.-Z."/>
        </authorList>
    </citation>
    <scope>NUCLEOTIDE SEQUENCE [LARGE SCALE GENOMIC DNA]</scope>
    <source>
        <strain evidence="2 3">SM1211</strain>
    </source>
</reference>
<evidence type="ECO:0000313" key="2">
    <source>
        <dbReference type="EMBL" id="PIL18117.1"/>
    </source>
</evidence>
<dbReference type="EMBL" id="AWWI01000138">
    <property type="protein sequence ID" value="PIL18117.1"/>
    <property type="molecule type" value="Genomic_DNA"/>
</dbReference>
<proteinExistence type="predicted"/>
<name>A0A2G8R997_9RHOB</name>
<dbReference type="Pfam" id="PF06094">
    <property type="entry name" value="GGACT"/>
    <property type="match status" value="1"/>
</dbReference>
<feature type="domain" description="Gamma-glutamylcyclotransferase AIG2-like" evidence="1">
    <location>
        <begin position="7"/>
        <end position="104"/>
    </location>
</feature>
<dbReference type="RefSeq" id="WP_099912720.1">
    <property type="nucleotide sequence ID" value="NZ_AWWI01000138.1"/>
</dbReference>
<organism evidence="2 3">
    <name type="scientific">Puniceibacterium antarcticum</name>
    <dbReference type="NCBI Taxonomy" id="1206336"/>
    <lineage>
        <taxon>Bacteria</taxon>
        <taxon>Pseudomonadati</taxon>
        <taxon>Pseudomonadota</taxon>
        <taxon>Alphaproteobacteria</taxon>
        <taxon>Rhodobacterales</taxon>
        <taxon>Paracoccaceae</taxon>
        <taxon>Puniceibacterium</taxon>
    </lineage>
</organism>
<evidence type="ECO:0000313" key="3">
    <source>
        <dbReference type="Proteomes" id="UP000231259"/>
    </source>
</evidence>
<protein>
    <recommendedName>
        <fullName evidence="1">Gamma-glutamylcyclotransferase AIG2-like domain-containing protein</fullName>
    </recommendedName>
</protein>
<dbReference type="Gene3D" id="3.10.490.10">
    <property type="entry name" value="Gamma-glutamyl cyclotransferase-like"/>
    <property type="match status" value="1"/>
</dbReference>
<evidence type="ECO:0000259" key="1">
    <source>
        <dbReference type="Pfam" id="PF06094"/>
    </source>
</evidence>
<accession>A0A2G8R997</accession>
<comment type="caution">
    <text evidence="2">The sequence shown here is derived from an EMBL/GenBank/DDBJ whole genome shotgun (WGS) entry which is preliminary data.</text>
</comment>
<dbReference type="InterPro" id="IPR036568">
    <property type="entry name" value="GGCT-like_sf"/>
</dbReference>
<dbReference type="SUPFAM" id="SSF110857">
    <property type="entry name" value="Gamma-glutamyl cyclotransferase-like"/>
    <property type="match status" value="1"/>
</dbReference>
<dbReference type="InterPro" id="IPR009288">
    <property type="entry name" value="AIG2-like_dom"/>
</dbReference>
<gene>
    <name evidence="2" type="ORF">P775_21340</name>
</gene>
<sequence length="187" mass="21025">MSNAYFFGYGSLVNRRTHIYDPAFPARAKGWRRAWRCTPDREPAFLTVIPDADCEIEGLVAGVPDQDWSALDLRETNYDRLPASDCVTHDLGDHADVAIYSIPEHTRHLPDEDHPVLLSYLDVVLQGYLTEFGRDGADRFLATTTGWEAPILNDRASPRYPRAQSLSTDERDYVDGALTSLGSRILI</sequence>
<dbReference type="AlphaFoldDB" id="A0A2G8R997"/>
<dbReference type="OrthoDB" id="5567366at2"/>
<dbReference type="InterPro" id="IPR013024">
    <property type="entry name" value="GGCT-like"/>
</dbReference>
<keyword evidence="3" id="KW-1185">Reference proteome</keyword>